<dbReference type="Proteomes" id="UP000765509">
    <property type="component" value="Unassembled WGS sequence"/>
</dbReference>
<dbReference type="AlphaFoldDB" id="A0A9Q3DYC4"/>
<keyword evidence="2" id="KW-1185">Reference proteome</keyword>
<gene>
    <name evidence="1" type="ORF">O181_052416</name>
</gene>
<proteinExistence type="predicted"/>
<protein>
    <submittedName>
        <fullName evidence="1">Uncharacterized protein</fullName>
    </submittedName>
</protein>
<evidence type="ECO:0000313" key="2">
    <source>
        <dbReference type="Proteomes" id="UP000765509"/>
    </source>
</evidence>
<name>A0A9Q3DYC4_9BASI</name>
<organism evidence="1 2">
    <name type="scientific">Austropuccinia psidii MF-1</name>
    <dbReference type="NCBI Taxonomy" id="1389203"/>
    <lineage>
        <taxon>Eukaryota</taxon>
        <taxon>Fungi</taxon>
        <taxon>Dikarya</taxon>
        <taxon>Basidiomycota</taxon>
        <taxon>Pucciniomycotina</taxon>
        <taxon>Pucciniomycetes</taxon>
        <taxon>Pucciniales</taxon>
        <taxon>Sphaerophragmiaceae</taxon>
        <taxon>Austropuccinia</taxon>
    </lineage>
</organism>
<comment type="caution">
    <text evidence="1">The sequence shown here is derived from an EMBL/GenBank/DDBJ whole genome shotgun (WGS) entry which is preliminary data.</text>
</comment>
<evidence type="ECO:0000313" key="1">
    <source>
        <dbReference type="EMBL" id="MBW0512701.1"/>
    </source>
</evidence>
<reference evidence="1" key="1">
    <citation type="submission" date="2021-03" db="EMBL/GenBank/DDBJ databases">
        <title>Draft genome sequence of rust myrtle Austropuccinia psidii MF-1, a brazilian biotype.</title>
        <authorList>
            <person name="Quecine M.C."/>
            <person name="Pachon D.M.R."/>
            <person name="Bonatelli M.L."/>
            <person name="Correr F.H."/>
            <person name="Franceschini L.M."/>
            <person name="Leite T.F."/>
            <person name="Margarido G.R.A."/>
            <person name="Almeida C.A."/>
            <person name="Ferrarezi J.A."/>
            <person name="Labate C.A."/>
        </authorList>
    </citation>
    <scope>NUCLEOTIDE SEQUENCE</scope>
    <source>
        <strain evidence="1">MF-1</strain>
    </source>
</reference>
<dbReference type="EMBL" id="AVOT02022946">
    <property type="protein sequence ID" value="MBW0512701.1"/>
    <property type="molecule type" value="Genomic_DNA"/>
</dbReference>
<sequence length="95" mass="10789">MSDAIREKSDDDQDQIWKLLVEYQEETQMEIEDIQLESGIPQETSNNNLCKNTQDAQKFLVTPTKGMAYIDGTATKITVFINNAQNYFIIDGGSH</sequence>
<accession>A0A9Q3DYC4</accession>